<dbReference type="Proteomes" id="UP000265862">
    <property type="component" value="Unassembled WGS sequence"/>
</dbReference>
<evidence type="ECO:0000313" key="3">
    <source>
        <dbReference type="Proteomes" id="UP000265862"/>
    </source>
</evidence>
<dbReference type="RefSeq" id="WP_118898014.1">
    <property type="nucleotide sequence ID" value="NZ_QOCV01000006.1"/>
</dbReference>
<dbReference type="EMBL" id="QOCV01000006">
    <property type="protein sequence ID" value="RHW54432.1"/>
    <property type="molecule type" value="Genomic_DNA"/>
</dbReference>
<evidence type="ECO:0000313" key="2">
    <source>
        <dbReference type="EMBL" id="RHW54432.1"/>
    </source>
</evidence>
<name>A0A396SR71_9LACO</name>
<protein>
    <recommendedName>
        <fullName evidence="1">Bacteriophage Mx8 p63 C-terminal domain-containing protein</fullName>
    </recommendedName>
</protein>
<organism evidence="2 3">
    <name type="scientific">Lactobacillus bombicola</name>
    <dbReference type="NCBI Taxonomy" id="1505723"/>
    <lineage>
        <taxon>Bacteria</taxon>
        <taxon>Bacillati</taxon>
        <taxon>Bacillota</taxon>
        <taxon>Bacilli</taxon>
        <taxon>Lactobacillales</taxon>
        <taxon>Lactobacillaceae</taxon>
        <taxon>Lactobacillus</taxon>
    </lineage>
</organism>
<dbReference type="InterPro" id="IPR018874">
    <property type="entry name" value="Phage_Mx8_p63_C"/>
</dbReference>
<gene>
    <name evidence="2" type="ORF">DS835_05125</name>
</gene>
<accession>A0A396SR71</accession>
<sequence>MDKIIETITHSGQVELGNVMLNCMVTKSGKRLVTASSVFKAVGRSRRGNIRVDNYPAFIGAKNLIQFISDDLREKLVPIDYKAKNGKTSEAYDASIIPEVADLYVEAHDKGALTAPQEKVYIRSLIIIRSLAKVGMTALIDEATGYQYDRESHELLRLLKAYVSEDLLKYMPHFPKQYYQEIYRLYGISESFDPRNTKHPQWIGKFTNKYVYGVFPDEVMEEIKKRNPTTVSPRGLVYRGHKNFQFLTENIGIPQLDQHLAKLIGVMQLSENKDDFDKKFNKVFAKELERKNIQKDIKNGLIPLDL</sequence>
<reference evidence="2 3" key="1">
    <citation type="submission" date="2018-07" db="EMBL/GenBank/DDBJ databases">
        <title>Genome sequences of six Lactobacillus spp. isolated from bumble bee guts.</title>
        <authorList>
            <person name="Motta E.V.S."/>
            <person name="Moran N.A."/>
        </authorList>
    </citation>
    <scope>NUCLEOTIDE SEQUENCE [LARGE SCALE GENOMIC DNA]</scope>
    <source>
        <strain evidence="2 3">OCC3</strain>
    </source>
</reference>
<feature type="domain" description="Bacteriophage Mx8 p63 C-terminal" evidence="1">
    <location>
        <begin position="158"/>
        <end position="256"/>
    </location>
</feature>
<comment type="caution">
    <text evidence="2">The sequence shown here is derived from an EMBL/GenBank/DDBJ whole genome shotgun (WGS) entry which is preliminary data.</text>
</comment>
<proteinExistence type="predicted"/>
<dbReference type="Pfam" id="PF10546">
    <property type="entry name" value="P63C"/>
    <property type="match status" value="1"/>
</dbReference>
<evidence type="ECO:0000259" key="1">
    <source>
        <dbReference type="Pfam" id="PF10546"/>
    </source>
</evidence>
<dbReference type="AlphaFoldDB" id="A0A396SR71"/>